<dbReference type="Proteomes" id="UP000824334">
    <property type="component" value="Chromosome"/>
</dbReference>
<dbReference type="CDD" id="cd06241">
    <property type="entry name" value="M14-like"/>
    <property type="match status" value="1"/>
</dbReference>
<evidence type="ECO:0000256" key="2">
    <source>
        <dbReference type="ARBA" id="ARBA00005988"/>
    </source>
</evidence>
<dbReference type="RefSeq" id="WP_219353236.1">
    <property type="nucleotide sequence ID" value="NZ_CP080034.1"/>
</dbReference>
<evidence type="ECO:0000256" key="3">
    <source>
        <dbReference type="PROSITE-ProRule" id="PRU01379"/>
    </source>
</evidence>
<keyword evidence="6" id="KW-1185">Reference proteome</keyword>
<proteinExistence type="inferred from homology"/>
<comment type="cofactor">
    <cofactor evidence="1">
        <name>Zn(2+)</name>
        <dbReference type="ChEBI" id="CHEBI:29105"/>
    </cofactor>
</comment>
<evidence type="ECO:0000313" key="5">
    <source>
        <dbReference type="EMBL" id="QYC10472.1"/>
    </source>
</evidence>
<feature type="domain" description="Peptidase M14" evidence="4">
    <location>
        <begin position="32"/>
        <end position="315"/>
    </location>
</feature>
<reference evidence="5 6" key="1">
    <citation type="submission" date="2021-07" db="EMBL/GenBank/DDBJ databases">
        <title>Isolation and characterization of bacteria from a gold mining with a capacity of golden bioaccumulation.</title>
        <authorList>
            <person name="Yang X.J."/>
        </authorList>
    </citation>
    <scope>NUCLEOTIDE SEQUENCE [LARGE SCALE GENOMIC DNA]</scope>
    <source>
        <strain evidence="5 6">Au29</strain>
    </source>
</reference>
<dbReference type="PANTHER" id="PTHR11705:SF145">
    <property type="entry name" value="PEPTIDASE M14 CARBOXYPEPTIDASE A DOMAIN-CONTAINING PROTEIN"/>
    <property type="match status" value="1"/>
</dbReference>
<evidence type="ECO:0000259" key="4">
    <source>
        <dbReference type="PROSITE" id="PS52035"/>
    </source>
</evidence>
<name>A0ABX8TK94_9CAUL</name>
<protein>
    <submittedName>
        <fullName evidence="5">M14 family metallopeptidase</fullName>
    </submittedName>
</protein>
<dbReference type="SMART" id="SM00631">
    <property type="entry name" value="Zn_pept"/>
    <property type="match status" value="1"/>
</dbReference>
<evidence type="ECO:0000256" key="1">
    <source>
        <dbReference type="ARBA" id="ARBA00001947"/>
    </source>
</evidence>
<dbReference type="Pfam" id="PF00246">
    <property type="entry name" value="Peptidase_M14"/>
    <property type="match status" value="1"/>
</dbReference>
<gene>
    <name evidence="5" type="ORF">KWG56_00105</name>
</gene>
<dbReference type="PANTHER" id="PTHR11705">
    <property type="entry name" value="PROTEASE FAMILY M14 CARBOXYPEPTIDASE A,B"/>
    <property type="match status" value="1"/>
</dbReference>
<comment type="similarity">
    <text evidence="2 3">Belongs to the peptidase M14 family.</text>
</comment>
<accession>A0ABX8TK94</accession>
<sequence length="583" mass="63934">MPLLVQIGAAPVLAQSLNPALVTEAERSGFTHTGRYAEVASLNAAFAAAYPDAVRAFTFGTTAEGRPLHALAVSRSGALTPEAARERGLPVILIQGGIHAGEIDGKDAGYLALRQLLEGEAAAGALEKQVVLFVPVYNADGHERFGRWNRPNQRGPVESGVRATAQNYNLNRDYVKADAPETRALLGLINTWDPIIYTDLHVTNGAQFEHDVAIQLEPLTAGDATLAGLGLSLRDALIARQTRHGALPLPFYPTLARRDDPTSGFVNTVYSPRYSTGYSVLRNRFSILLETHSWKEYPVRVNITRNFIVDLVEETAAHGKAWLREAHAADERAVRLAGQPVVLDWKATDQARLIDFRGYAYTLTPSAVTGGLLVRYDETQPQIWRVPLRDQMQPSITARLPRGGYVVQPAYADAVAALLDLHGVTYRRLDRPAPTAALETFRAQTVTLAPVPNEGRQRAEVTGEWKPEVRDLPVGSLFVPSAQSGARLVAALFEPAGPDSLLSWGQFNGALQSGAYLEPYVAEDIALEQLRDPAVAAEFARRLAREPEFARDPRARIEFFARRHSSWDPDTRLYPVFRSSAVF</sequence>
<feature type="active site" description="Proton donor/acceptor" evidence="3">
    <location>
        <position position="290"/>
    </location>
</feature>
<organism evidence="5 6">
    <name type="scientific">Brevundimonas nasdae</name>
    <dbReference type="NCBI Taxonomy" id="172043"/>
    <lineage>
        <taxon>Bacteria</taxon>
        <taxon>Pseudomonadati</taxon>
        <taxon>Pseudomonadota</taxon>
        <taxon>Alphaproteobacteria</taxon>
        <taxon>Caulobacterales</taxon>
        <taxon>Caulobacteraceae</taxon>
        <taxon>Brevundimonas</taxon>
    </lineage>
</organism>
<dbReference type="EMBL" id="CP080034">
    <property type="protein sequence ID" value="QYC10472.1"/>
    <property type="molecule type" value="Genomic_DNA"/>
</dbReference>
<dbReference type="GeneID" id="94373645"/>
<dbReference type="PROSITE" id="PS52035">
    <property type="entry name" value="PEPTIDASE_M14"/>
    <property type="match status" value="1"/>
</dbReference>
<dbReference type="InterPro" id="IPR000834">
    <property type="entry name" value="Peptidase_M14"/>
</dbReference>
<evidence type="ECO:0000313" key="6">
    <source>
        <dbReference type="Proteomes" id="UP000824334"/>
    </source>
</evidence>